<sequence length="70" mass="7990">MTALPYIYRWNRQGRKGQPCDVLARGTMNSCCVRFADGYTMVTSRNALMRNRDAGHLTNVEHNSFPVDQP</sequence>
<dbReference type="Proteomes" id="UP000477849">
    <property type="component" value="Unassembled WGS sequence"/>
</dbReference>
<evidence type="ECO:0000313" key="1">
    <source>
        <dbReference type="EMBL" id="NGO64244.1"/>
    </source>
</evidence>
<accession>A0A6M1RRF4</accession>
<dbReference type="EMBL" id="JAAKZH010000003">
    <property type="protein sequence ID" value="NGO64244.1"/>
    <property type="molecule type" value="Genomic_DNA"/>
</dbReference>
<dbReference type="AlphaFoldDB" id="A0A6M1RRF4"/>
<proteinExistence type="predicted"/>
<evidence type="ECO:0000313" key="2">
    <source>
        <dbReference type="Proteomes" id="UP000477849"/>
    </source>
</evidence>
<gene>
    <name evidence="1" type="ORF">G6N76_11205</name>
</gene>
<reference evidence="1 2" key="1">
    <citation type="submission" date="2020-02" db="EMBL/GenBank/DDBJ databases">
        <title>Genome sequence of the type strain CCBAU10050 of Rhizobium daejeonense.</title>
        <authorList>
            <person name="Gao J."/>
            <person name="Sun J."/>
        </authorList>
    </citation>
    <scope>NUCLEOTIDE SEQUENCE [LARGE SCALE GENOMIC DNA]</scope>
    <source>
        <strain evidence="1 2">CCBAU10050</strain>
    </source>
</reference>
<organism evidence="1 2">
    <name type="scientific">Rhizobium daejeonense</name>
    <dbReference type="NCBI Taxonomy" id="240521"/>
    <lineage>
        <taxon>Bacteria</taxon>
        <taxon>Pseudomonadati</taxon>
        <taxon>Pseudomonadota</taxon>
        <taxon>Alphaproteobacteria</taxon>
        <taxon>Hyphomicrobiales</taxon>
        <taxon>Rhizobiaceae</taxon>
        <taxon>Rhizobium/Agrobacterium group</taxon>
        <taxon>Rhizobium</taxon>
    </lineage>
</organism>
<comment type="caution">
    <text evidence="1">The sequence shown here is derived from an EMBL/GenBank/DDBJ whole genome shotgun (WGS) entry which is preliminary data.</text>
</comment>
<protein>
    <submittedName>
        <fullName evidence="1">Uncharacterized protein</fullName>
    </submittedName>
</protein>
<name>A0A6M1RRF4_9HYPH</name>
<keyword evidence="2" id="KW-1185">Reference proteome</keyword>
<dbReference type="RefSeq" id="WP_163905185.1">
    <property type="nucleotide sequence ID" value="NZ_CP048427.1"/>
</dbReference>